<organism evidence="1 2">
    <name type="scientific">Candidatus Zambryskibacteria bacterium CG_4_9_14_3_um_filter_42_15</name>
    <dbReference type="NCBI Taxonomy" id="1975112"/>
    <lineage>
        <taxon>Bacteria</taxon>
        <taxon>Candidatus Zambryskiibacteriota</taxon>
    </lineage>
</organism>
<proteinExistence type="predicted"/>
<dbReference type="Proteomes" id="UP000230758">
    <property type="component" value="Unassembled WGS sequence"/>
</dbReference>
<accession>A0A2M7WSA0</accession>
<dbReference type="EMBL" id="PFXF01000018">
    <property type="protein sequence ID" value="PJA32887.1"/>
    <property type="molecule type" value="Genomic_DNA"/>
</dbReference>
<name>A0A2M7WSA0_9BACT</name>
<gene>
    <name evidence="1" type="ORF">CO185_01415</name>
</gene>
<evidence type="ECO:0000313" key="1">
    <source>
        <dbReference type="EMBL" id="PJA32887.1"/>
    </source>
</evidence>
<reference evidence="2" key="1">
    <citation type="submission" date="2017-09" db="EMBL/GenBank/DDBJ databases">
        <title>Depth-based differentiation of microbial function through sediment-hosted aquifers and enrichment of novel symbionts in the deep terrestrial subsurface.</title>
        <authorList>
            <person name="Probst A.J."/>
            <person name="Ladd B."/>
            <person name="Jarett J.K."/>
            <person name="Geller-Mcgrath D.E."/>
            <person name="Sieber C.M.K."/>
            <person name="Emerson J.B."/>
            <person name="Anantharaman K."/>
            <person name="Thomas B.C."/>
            <person name="Malmstrom R."/>
            <person name="Stieglmeier M."/>
            <person name="Klingl A."/>
            <person name="Woyke T."/>
            <person name="Ryan C.M."/>
            <person name="Banfield J.F."/>
        </authorList>
    </citation>
    <scope>NUCLEOTIDE SEQUENCE [LARGE SCALE GENOMIC DNA]</scope>
</reference>
<evidence type="ECO:0000313" key="2">
    <source>
        <dbReference type="Proteomes" id="UP000230758"/>
    </source>
</evidence>
<comment type="caution">
    <text evidence="1">The sequence shown here is derived from an EMBL/GenBank/DDBJ whole genome shotgun (WGS) entry which is preliminary data.</text>
</comment>
<sequence>MNQEKVVFFSFSDNYESCRILKILQDLGFTIVILRSSLELVKLQSEIKIAVFDKTFVRIGNKLWQTWSVTGKRVPRWASAHATHCLALECGSKLGSFCQLETAACEIGVWTENHHFSLPEKVQNVAHRPRQDRMGSMGIRGQLGGVTLRHYNRNKNYR</sequence>
<dbReference type="AlphaFoldDB" id="A0A2M7WSA0"/>
<protein>
    <submittedName>
        <fullName evidence="1">Uncharacterized protein</fullName>
    </submittedName>
</protein>